<evidence type="ECO:0000313" key="2">
    <source>
        <dbReference type="Proteomes" id="UP000015105"/>
    </source>
</evidence>
<reference evidence="1" key="4">
    <citation type="submission" date="2019-03" db="UniProtKB">
        <authorList>
            <consortium name="EnsemblPlants"/>
        </authorList>
    </citation>
    <scope>IDENTIFICATION</scope>
</reference>
<reference evidence="2" key="1">
    <citation type="journal article" date="2014" name="Science">
        <title>Ancient hybridizations among the ancestral genomes of bread wheat.</title>
        <authorList>
            <consortium name="International Wheat Genome Sequencing Consortium,"/>
            <person name="Marcussen T."/>
            <person name="Sandve S.R."/>
            <person name="Heier L."/>
            <person name="Spannagl M."/>
            <person name="Pfeifer M."/>
            <person name="Jakobsen K.S."/>
            <person name="Wulff B.B."/>
            <person name="Steuernagel B."/>
            <person name="Mayer K.F."/>
            <person name="Olsen O.A."/>
        </authorList>
    </citation>
    <scope>NUCLEOTIDE SEQUENCE [LARGE SCALE GENOMIC DNA]</scope>
    <source>
        <strain evidence="2">cv. AL8/78</strain>
    </source>
</reference>
<reference evidence="1" key="5">
    <citation type="journal article" date="2021" name="G3 (Bethesda)">
        <title>Aegilops tauschii genome assembly Aet v5.0 features greater sequence contiguity and improved annotation.</title>
        <authorList>
            <person name="Wang L."/>
            <person name="Zhu T."/>
            <person name="Rodriguez J.C."/>
            <person name="Deal K.R."/>
            <person name="Dubcovsky J."/>
            <person name="McGuire P.E."/>
            <person name="Lux T."/>
            <person name="Spannagl M."/>
            <person name="Mayer K.F.X."/>
            <person name="Baldrich P."/>
            <person name="Meyers B.C."/>
            <person name="Huo N."/>
            <person name="Gu Y.Q."/>
            <person name="Zhou H."/>
            <person name="Devos K.M."/>
            <person name="Bennetzen J.L."/>
            <person name="Unver T."/>
            <person name="Budak H."/>
            <person name="Gulick P.J."/>
            <person name="Galiba G."/>
            <person name="Kalapos B."/>
            <person name="Nelson D.R."/>
            <person name="Li P."/>
            <person name="You F.M."/>
            <person name="Luo M.C."/>
            <person name="Dvorak J."/>
        </authorList>
    </citation>
    <scope>NUCLEOTIDE SEQUENCE [LARGE SCALE GENOMIC DNA]</scope>
    <source>
        <strain evidence="1">cv. AL8/78</strain>
    </source>
</reference>
<sequence>CHQRSPRLIIKVVRCKTEHDLYSLCQYAICSLLKFGHLYINLCCRMGETPGVMGQMRPLPEPVNEGQLNSLLQLDRVVASYGDILHNTCMKDEA</sequence>
<proteinExistence type="predicted"/>
<protein>
    <submittedName>
        <fullName evidence="1">Uncharacterized protein</fullName>
    </submittedName>
</protein>
<dbReference type="Proteomes" id="UP000015105">
    <property type="component" value="Chromosome 7D"/>
</dbReference>
<dbReference type="EnsemblPlants" id="AET7Gv20820200.2">
    <property type="protein sequence ID" value="AET7Gv20820200.2"/>
    <property type="gene ID" value="AET7Gv20820200"/>
</dbReference>
<reference evidence="2" key="2">
    <citation type="journal article" date="2017" name="Nat. Plants">
        <title>The Aegilops tauschii genome reveals multiple impacts of transposons.</title>
        <authorList>
            <person name="Zhao G."/>
            <person name="Zou C."/>
            <person name="Li K."/>
            <person name="Wang K."/>
            <person name="Li T."/>
            <person name="Gao L."/>
            <person name="Zhang X."/>
            <person name="Wang H."/>
            <person name="Yang Z."/>
            <person name="Liu X."/>
            <person name="Jiang W."/>
            <person name="Mao L."/>
            <person name="Kong X."/>
            <person name="Jiao Y."/>
            <person name="Jia J."/>
        </authorList>
    </citation>
    <scope>NUCLEOTIDE SEQUENCE [LARGE SCALE GENOMIC DNA]</scope>
    <source>
        <strain evidence="2">cv. AL8/78</strain>
    </source>
</reference>
<dbReference type="Gramene" id="AET7Gv20820200.2">
    <property type="protein sequence ID" value="AET7Gv20820200.2"/>
    <property type="gene ID" value="AET7Gv20820200"/>
</dbReference>
<name>A0A453S5G6_AEGTS</name>
<reference evidence="1" key="3">
    <citation type="journal article" date="2017" name="Nature">
        <title>Genome sequence of the progenitor of the wheat D genome Aegilops tauschii.</title>
        <authorList>
            <person name="Luo M.C."/>
            <person name="Gu Y.Q."/>
            <person name="Puiu D."/>
            <person name="Wang H."/>
            <person name="Twardziok S.O."/>
            <person name="Deal K.R."/>
            <person name="Huo N."/>
            <person name="Zhu T."/>
            <person name="Wang L."/>
            <person name="Wang Y."/>
            <person name="McGuire P.E."/>
            <person name="Liu S."/>
            <person name="Long H."/>
            <person name="Ramasamy R.K."/>
            <person name="Rodriguez J.C."/>
            <person name="Van S.L."/>
            <person name="Yuan L."/>
            <person name="Wang Z."/>
            <person name="Xia Z."/>
            <person name="Xiao L."/>
            <person name="Anderson O.D."/>
            <person name="Ouyang S."/>
            <person name="Liang Y."/>
            <person name="Zimin A.V."/>
            <person name="Pertea G."/>
            <person name="Qi P."/>
            <person name="Bennetzen J.L."/>
            <person name="Dai X."/>
            <person name="Dawson M.W."/>
            <person name="Muller H.G."/>
            <person name="Kugler K."/>
            <person name="Rivarola-Duarte L."/>
            <person name="Spannagl M."/>
            <person name="Mayer K.F.X."/>
            <person name="Lu F.H."/>
            <person name="Bevan M.W."/>
            <person name="Leroy P."/>
            <person name="Li P."/>
            <person name="You F.M."/>
            <person name="Sun Q."/>
            <person name="Liu Z."/>
            <person name="Lyons E."/>
            <person name="Wicker T."/>
            <person name="Salzberg S.L."/>
            <person name="Devos K.M."/>
            <person name="Dvorak J."/>
        </authorList>
    </citation>
    <scope>NUCLEOTIDE SEQUENCE [LARGE SCALE GENOMIC DNA]</scope>
    <source>
        <strain evidence="1">cv. AL8/78</strain>
    </source>
</reference>
<accession>A0A453S5G6</accession>
<evidence type="ECO:0000313" key="1">
    <source>
        <dbReference type="EnsemblPlants" id="AET7Gv20820200.2"/>
    </source>
</evidence>
<keyword evidence="2" id="KW-1185">Reference proteome</keyword>
<dbReference type="AlphaFoldDB" id="A0A453S5G6"/>
<organism evidence="1 2">
    <name type="scientific">Aegilops tauschii subsp. strangulata</name>
    <name type="common">Goatgrass</name>
    <dbReference type="NCBI Taxonomy" id="200361"/>
    <lineage>
        <taxon>Eukaryota</taxon>
        <taxon>Viridiplantae</taxon>
        <taxon>Streptophyta</taxon>
        <taxon>Embryophyta</taxon>
        <taxon>Tracheophyta</taxon>
        <taxon>Spermatophyta</taxon>
        <taxon>Magnoliopsida</taxon>
        <taxon>Liliopsida</taxon>
        <taxon>Poales</taxon>
        <taxon>Poaceae</taxon>
        <taxon>BOP clade</taxon>
        <taxon>Pooideae</taxon>
        <taxon>Triticodae</taxon>
        <taxon>Triticeae</taxon>
        <taxon>Triticinae</taxon>
        <taxon>Aegilops</taxon>
    </lineage>
</organism>